<dbReference type="EMBL" id="LAZR01005401">
    <property type="protein sequence ID" value="KKN00224.1"/>
    <property type="molecule type" value="Genomic_DNA"/>
</dbReference>
<evidence type="ECO:0008006" key="2">
    <source>
        <dbReference type="Google" id="ProtNLM"/>
    </source>
</evidence>
<dbReference type="InterPro" id="IPR027417">
    <property type="entry name" value="P-loop_NTPase"/>
</dbReference>
<evidence type="ECO:0000313" key="1">
    <source>
        <dbReference type="EMBL" id="KKN00224.1"/>
    </source>
</evidence>
<reference evidence="1" key="1">
    <citation type="journal article" date="2015" name="Nature">
        <title>Complex archaea that bridge the gap between prokaryotes and eukaryotes.</title>
        <authorList>
            <person name="Spang A."/>
            <person name="Saw J.H."/>
            <person name="Jorgensen S.L."/>
            <person name="Zaremba-Niedzwiedzka K."/>
            <person name="Martijn J."/>
            <person name="Lind A.E."/>
            <person name="van Eijk R."/>
            <person name="Schleper C."/>
            <person name="Guy L."/>
            <person name="Ettema T.J."/>
        </authorList>
    </citation>
    <scope>NUCLEOTIDE SEQUENCE</scope>
</reference>
<accession>A0A0F9M3C6</accession>
<comment type="caution">
    <text evidence="1">The sequence shown here is derived from an EMBL/GenBank/DDBJ whole genome shotgun (WGS) entry which is preliminary data.</text>
</comment>
<dbReference type="SUPFAM" id="SSF52540">
    <property type="entry name" value="P-loop containing nucleoside triphosphate hydrolases"/>
    <property type="match status" value="1"/>
</dbReference>
<organism evidence="1">
    <name type="scientific">marine sediment metagenome</name>
    <dbReference type="NCBI Taxonomy" id="412755"/>
    <lineage>
        <taxon>unclassified sequences</taxon>
        <taxon>metagenomes</taxon>
        <taxon>ecological metagenomes</taxon>
    </lineage>
</organism>
<proteinExistence type="predicted"/>
<sequence length="203" mass="23176">MSLDKFIGIERKIDNTIPSVFINILGGNATGKSGIVGRIKQKYDNKVIALGKYSRSKTSIGLLTGGMDMYGSTQIQRFSYIKRHFLSNKQVLLCEGFIVVFYESFLSKYYELQKIKHRTVYAILLHADLDVLQKRLFKRSKGKEFTTKRLKNLNSKASSANASYNKLIETDTYKKTKFDTSDPKIFDEVVNYISEIIDGVLLE</sequence>
<protein>
    <recommendedName>
        <fullName evidence="2">Zeta toxin domain-containing protein</fullName>
    </recommendedName>
</protein>
<gene>
    <name evidence="1" type="ORF">LCGC14_1139960</name>
</gene>
<name>A0A0F9M3C6_9ZZZZ</name>
<dbReference type="AlphaFoldDB" id="A0A0F9M3C6"/>
<dbReference type="Gene3D" id="3.40.50.300">
    <property type="entry name" value="P-loop containing nucleotide triphosphate hydrolases"/>
    <property type="match status" value="1"/>
</dbReference>